<reference evidence="1 2" key="1">
    <citation type="submission" date="2016-10" db="EMBL/GenBank/DDBJ databases">
        <title>Genome sequence of the basidiomycete white-rot fungus Trametes pubescens.</title>
        <authorList>
            <person name="Makela M.R."/>
            <person name="Granchi Z."/>
            <person name="Peng M."/>
            <person name="De Vries R.P."/>
            <person name="Grigoriev I."/>
            <person name="Riley R."/>
            <person name="Hilden K."/>
        </authorList>
    </citation>
    <scope>NUCLEOTIDE SEQUENCE [LARGE SCALE GENOMIC DNA]</scope>
    <source>
        <strain evidence="1 2">FBCC735</strain>
    </source>
</reference>
<dbReference type="AlphaFoldDB" id="A0A1M2V5L0"/>
<proteinExistence type="predicted"/>
<protein>
    <submittedName>
        <fullName evidence="1">Uncharacterized protein</fullName>
    </submittedName>
</protein>
<organism evidence="1 2">
    <name type="scientific">Trametes pubescens</name>
    <name type="common">White-rot fungus</name>
    <dbReference type="NCBI Taxonomy" id="154538"/>
    <lineage>
        <taxon>Eukaryota</taxon>
        <taxon>Fungi</taxon>
        <taxon>Dikarya</taxon>
        <taxon>Basidiomycota</taxon>
        <taxon>Agaricomycotina</taxon>
        <taxon>Agaricomycetes</taxon>
        <taxon>Polyporales</taxon>
        <taxon>Polyporaceae</taxon>
        <taxon>Trametes</taxon>
    </lineage>
</organism>
<keyword evidence="2" id="KW-1185">Reference proteome</keyword>
<sequence length="87" mass="9710">MRHDHWAAPTPRHEGRLCKCEDVSGRTPLVAALRSCKRHGASAIGGPSKNERGPLREKWFPPRCMADLTENWTEHTGAVLAQRRAKG</sequence>
<evidence type="ECO:0000313" key="1">
    <source>
        <dbReference type="EMBL" id="OJT02919.1"/>
    </source>
</evidence>
<evidence type="ECO:0000313" key="2">
    <source>
        <dbReference type="Proteomes" id="UP000184267"/>
    </source>
</evidence>
<comment type="caution">
    <text evidence="1">The sequence shown here is derived from an EMBL/GenBank/DDBJ whole genome shotgun (WGS) entry which is preliminary data.</text>
</comment>
<dbReference type="EMBL" id="MNAD01001643">
    <property type="protein sequence ID" value="OJT02919.1"/>
    <property type="molecule type" value="Genomic_DNA"/>
</dbReference>
<gene>
    <name evidence="1" type="ORF">TRAPUB_6517</name>
</gene>
<accession>A0A1M2V5L0</accession>
<dbReference type="Proteomes" id="UP000184267">
    <property type="component" value="Unassembled WGS sequence"/>
</dbReference>
<name>A0A1M2V5L0_TRAPU</name>